<dbReference type="AlphaFoldDB" id="A0AAV7KAM2"/>
<dbReference type="EMBL" id="JAKMXF010000088">
    <property type="protein sequence ID" value="KAI6658476.1"/>
    <property type="molecule type" value="Genomic_DNA"/>
</dbReference>
<reference evidence="3 4" key="1">
    <citation type="journal article" date="2023" name="BMC Biol.">
        <title>The compact genome of the sponge Oopsacas minuta (Hexactinellida) is lacking key metazoan core genes.</title>
        <authorList>
            <person name="Santini S."/>
            <person name="Schenkelaars Q."/>
            <person name="Jourda C."/>
            <person name="Duchesne M."/>
            <person name="Belahbib H."/>
            <person name="Rocher C."/>
            <person name="Selva M."/>
            <person name="Riesgo A."/>
            <person name="Vervoort M."/>
            <person name="Leys S.P."/>
            <person name="Kodjabachian L."/>
            <person name="Le Bivic A."/>
            <person name="Borchiellini C."/>
            <person name="Claverie J.M."/>
            <person name="Renard E."/>
        </authorList>
    </citation>
    <scope>NUCLEOTIDE SEQUENCE [LARGE SCALE GENOMIC DNA]</scope>
    <source>
        <strain evidence="3">SPO-2</strain>
    </source>
</reference>
<dbReference type="PRINTS" id="PR02065">
    <property type="entry name" value="PROTEINDPCD"/>
</dbReference>
<name>A0AAV7KAM2_9METZ</name>
<protein>
    <recommendedName>
        <fullName evidence="2">Protein DPCD</fullName>
    </recommendedName>
</protein>
<dbReference type="Pfam" id="PF14913">
    <property type="entry name" value="DPCD"/>
    <property type="match status" value="1"/>
</dbReference>
<organism evidence="3 4">
    <name type="scientific">Oopsacas minuta</name>
    <dbReference type="NCBI Taxonomy" id="111878"/>
    <lineage>
        <taxon>Eukaryota</taxon>
        <taxon>Metazoa</taxon>
        <taxon>Porifera</taxon>
        <taxon>Hexactinellida</taxon>
        <taxon>Hexasterophora</taxon>
        <taxon>Lyssacinosida</taxon>
        <taxon>Leucopsacidae</taxon>
        <taxon>Oopsacas</taxon>
    </lineage>
</organism>
<accession>A0AAV7KAM2</accession>
<comment type="caution">
    <text evidence="3">The sequence shown here is derived from an EMBL/GenBank/DDBJ whole genome shotgun (WGS) entry which is preliminary data.</text>
</comment>
<keyword evidence="4" id="KW-1185">Reference proteome</keyword>
<sequence>MASAKPRSTDRWLEELKSSKKTCLVSDGKKKVHYLFTSGLEMSEDYDLKTGTMLVRRFKRKSIFGGDGKWEFEVGLSSSRGDEGNQIITECFSNPIFTRVDTSVYFQWRIRNLTYPKSNYIISCNPVEREILVKTVNKKYFKKINIPDMDRCELPFDSKALSFDHANNTLIISYKKPLAILDLEKKVFKEISNLKANEDGQVDCAQS</sequence>
<dbReference type="InterPro" id="IPR026224">
    <property type="entry name" value="DPCD"/>
</dbReference>
<dbReference type="Proteomes" id="UP001165289">
    <property type="component" value="Unassembled WGS sequence"/>
</dbReference>
<evidence type="ECO:0000256" key="1">
    <source>
        <dbReference type="ARBA" id="ARBA00010597"/>
    </source>
</evidence>
<comment type="similarity">
    <text evidence="1">Belongs to the DPCD family.</text>
</comment>
<proteinExistence type="inferred from homology"/>
<gene>
    <name evidence="3" type="ORF">LOD99_15276</name>
</gene>
<dbReference type="PANTHER" id="PTHR31921:SF1">
    <property type="entry name" value="PROTEIN DPCD"/>
    <property type="match status" value="1"/>
</dbReference>
<evidence type="ECO:0000313" key="4">
    <source>
        <dbReference type="Proteomes" id="UP001165289"/>
    </source>
</evidence>
<dbReference type="PANTHER" id="PTHR31921">
    <property type="entry name" value="PROTEIN DPCD"/>
    <property type="match status" value="1"/>
</dbReference>
<evidence type="ECO:0000256" key="2">
    <source>
        <dbReference type="ARBA" id="ARBA00020330"/>
    </source>
</evidence>
<evidence type="ECO:0000313" key="3">
    <source>
        <dbReference type="EMBL" id="KAI6658476.1"/>
    </source>
</evidence>